<feature type="region of interest" description="Disordered" evidence="1">
    <location>
        <begin position="28"/>
        <end position="50"/>
    </location>
</feature>
<accession>A0ABP0X8D7</accession>
<gene>
    <name evidence="2" type="ORF">CSSPJE1EN1_LOCUS19343</name>
</gene>
<dbReference type="EMBL" id="OZ020100">
    <property type="protein sequence ID" value="CAK9273865.1"/>
    <property type="molecule type" value="Genomic_DNA"/>
</dbReference>
<dbReference type="Proteomes" id="UP001497444">
    <property type="component" value="Chromosome 5"/>
</dbReference>
<name>A0ABP0X8D7_9BRYO</name>
<protein>
    <submittedName>
        <fullName evidence="2">Uncharacterized protein</fullName>
    </submittedName>
</protein>
<evidence type="ECO:0000313" key="2">
    <source>
        <dbReference type="EMBL" id="CAK9273865.1"/>
    </source>
</evidence>
<keyword evidence="3" id="KW-1185">Reference proteome</keyword>
<sequence length="97" mass="10550">MKRNANGVASPLFSRSEDAAVSAIAQSFEDENTKTKEKAQNPEAINSNHLRLDTSEIWGAGEWPPCMEMGFGPTLRETGLWVGTLSGRGAQNLKSQQ</sequence>
<proteinExistence type="predicted"/>
<evidence type="ECO:0000256" key="1">
    <source>
        <dbReference type="SAM" id="MobiDB-lite"/>
    </source>
</evidence>
<reference evidence="2" key="1">
    <citation type="submission" date="2024-02" db="EMBL/GenBank/DDBJ databases">
        <authorList>
            <consortium name="ELIXIR-Norway"/>
            <consortium name="Elixir Norway"/>
        </authorList>
    </citation>
    <scope>NUCLEOTIDE SEQUENCE</scope>
</reference>
<evidence type="ECO:0000313" key="3">
    <source>
        <dbReference type="Proteomes" id="UP001497444"/>
    </source>
</evidence>
<feature type="compositionally biased region" description="Basic and acidic residues" evidence="1">
    <location>
        <begin position="31"/>
        <end position="40"/>
    </location>
</feature>
<organism evidence="2 3">
    <name type="scientific">Sphagnum jensenii</name>
    <dbReference type="NCBI Taxonomy" id="128206"/>
    <lineage>
        <taxon>Eukaryota</taxon>
        <taxon>Viridiplantae</taxon>
        <taxon>Streptophyta</taxon>
        <taxon>Embryophyta</taxon>
        <taxon>Bryophyta</taxon>
        <taxon>Sphagnophytina</taxon>
        <taxon>Sphagnopsida</taxon>
        <taxon>Sphagnales</taxon>
        <taxon>Sphagnaceae</taxon>
        <taxon>Sphagnum</taxon>
    </lineage>
</organism>